<keyword evidence="2" id="KW-1185">Reference proteome</keyword>
<sequence length="87" mass="10728">MKLLQLCHFKRYMTICLKKLHLKRYINKKLRIQEYKEILHQVIRHEFIFGMNETFMTSSLWNKLKAFFKTNNVNIHEITLRKMGKDL</sequence>
<dbReference type="AlphaFoldDB" id="A0A1J1IVP7"/>
<organism evidence="1 2">
    <name type="scientific">Clunio marinus</name>
    <dbReference type="NCBI Taxonomy" id="568069"/>
    <lineage>
        <taxon>Eukaryota</taxon>
        <taxon>Metazoa</taxon>
        <taxon>Ecdysozoa</taxon>
        <taxon>Arthropoda</taxon>
        <taxon>Hexapoda</taxon>
        <taxon>Insecta</taxon>
        <taxon>Pterygota</taxon>
        <taxon>Neoptera</taxon>
        <taxon>Endopterygota</taxon>
        <taxon>Diptera</taxon>
        <taxon>Nematocera</taxon>
        <taxon>Chironomoidea</taxon>
        <taxon>Chironomidae</taxon>
        <taxon>Clunio</taxon>
    </lineage>
</organism>
<dbReference type="EMBL" id="CVRI01000059">
    <property type="protein sequence ID" value="CRL03652.1"/>
    <property type="molecule type" value="Genomic_DNA"/>
</dbReference>
<dbReference type="Proteomes" id="UP000183832">
    <property type="component" value="Unassembled WGS sequence"/>
</dbReference>
<evidence type="ECO:0000313" key="1">
    <source>
        <dbReference type="EMBL" id="CRL03652.1"/>
    </source>
</evidence>
<reference evidence="1 2" key="1">
    <citation type="submission" date="2015-04" db="EMBL/GenBank/DDBJ databases">
        <authorList>
            <person name="Syromyatnikov M.Y."/>
            <person name="Popov V.N."/>
        </authorList>
    </citation>
    <scope>NUCLEOTIDE SEQUENCE [LARGE SCALE GENOMIC DNA]</scope>
</reference>
<evidence type="ECO:0000313" key="2">
    <source>
        <dbReference type="Proteomes" id="UP000183832"/>
    </source>
</evidence>
<accession>A0A1J1IVP7</accession>
<gene>
    <name evidence="1" type="ORF">CLUMA_CG016873</name>
</gene>
<proteinExistence type="predicted"/>
<name>A0A1J1IVP7_9DIPT</name>
<protein>
    <submittedName>
        <fullName evidence="1">CLUMA_CG016873, isoform A</fullName>
    </submittedName>
</protein>